<organism evidence="1 2">
    <name type="scientific">Myxococcus fulvus</name>
    <dbReference type="NCBI Taxonomy" id="33"/>
    <lineage>
        <taxon>Bacteria</taxon>
        <taxon>Pseudomonadati</taxon>
        <taxon>Myxococcota</taxon>
        <taxon>Myxococcia</taxon>
        <taxon>Myxococcales</taxon>
        <taxon>Cystobacterineae</taxon>
        <taxon>Myxococcaceae</taxon>
        <taxon>Myxococcus</taxon>
    </lineage>
</organism>
<dbReference type="Pfam" id="PF19681">
    <property type="entry name" value="DUF6183"/>
    <property type="match status" value="1"/>
</dbReference>
<proteinExistence type="predicted"/>
<dbReference type="AlphaFoldDB" id="A0A511T0L5"/>
<dbReference type="EMBL" id="BJXR01000023">
    <property type="protein sequence ID" value="GEN07192.1"/>
    <property type="molecule type" value="Genomic_DNA"/>
</dbReference>
<sequence>MSAFLDDISTRDGLKAARAHIGRLGDERAWPALVALAAELEARQASTPAEARERLHALSDHIEEVLAKGQDVDSALALLEVARQPRDARYQGRLCASRRERELASLLATHRPATSFVELFSHRRGPEDLLELFACGVHELVLRGADLSSVPGVLALQEELSRRGHPLAVLPLQRRRWESSFGRLMGTEELDPYDTLGERLSSASREDEEDEYTAPDIRLATQDEPVPPALAAVLVSEDGEGPHEAIEQRVLKLRPALPKAPSDTMTSLLIDLNLPLMKDAAFVVCERDKLSRVADFFFSRVVSRARGWLGAAYGRLALWRTLEALGGIEVSWSTDAPEKRWNACTWYQFNGSWQDERPRIQGVVCLRPGGTSLALVAVRDTTSLW</sequence>
<comment type="caution">
    <text evidence="1">The sequence shown here is derived from an EMBL/GenBank/DDBJ whole genome shotgun (WGS) entry which is preliminary data.</text>
</comment>
<protein>
    <submittedName>
        <fullName evidence="1">Uncharacterized protein</fullName>
    </submittedName>
</protein>
<name>A0A511T0L5_MYXFU</name>
<dbReference type="Proteomes" id="UP000321514">
    <property type="component" value="Unassembled WGS sequence"/>
</dbReference>
<evidence type="ECO:0000313" key="2">
    <source>
        <dbReference type="Proteomes" id="UP000321514"/>
    </source>
</evidence>
<dbReference type="InterPro" id="IPR045756">
    <property type="entry name" value="DUF6183"/>
</dbReference>
<reference evidence="1 2" key="1">
    <citation type="submission" date="2019-07" db="EMBL/GenBank/DDBJ databases">
        <title>Whole genome shotgun sequence of Myxococcus fulvus NBRC 100333.</title>
        <authorList>
            <person name="Hosoyama A."/>
            <person name="Uohara A."/>
            <person name="Ohji S."/>
            <person name="Ichikawa N."/>
        </authorList>
    </citation>
    <scope>NUCLEOTIDE SEQUENCE [LARGE SCALE GENOMIC DNA]</scope>
    <source>
        <strain evidence="1 2">NBRC 100333</strain>
    </source>
</reference>
<evidence type="ECO:0000313" key="1">
    <source>
        <dbReference type="EMBL" id="GEN07192.1"/>
    </source>
</evidence>
<gene>
    <name evidence="1" type="ORF">MFU01_22290</name>
</gene>
<accession>A0A511T0L5</accession>